<dbReference type="Proteomes" id="UP000626109">
    <property type="component" value="Unassembled WGS sequence"/>
</dbReference>
<sequence length="662" mass="75227">MKTVIGDFGFADDTGLVGEVEEAHAAEQILCQTMIDWKEKVHNGKTEGLRICSGKRKPYDVRNLGEQDRVRHVGGILHESGRTNADNNMRIKRGHWKINQVEKAWNYQGRTKTQVRSIPKSIRVKIMKASIMPTLSCFGRTRYWSPQLITEIQRIVNRAARSCLGVSRRAMQKYHIHDNTLCAMAQWEPFYNTMGRQSLLWLGHVARMPKERRPKQALFGWWEGHQTMPHAPFGQSQWLDALRREANIHGMDWFRMAQNRKLWLKTVNAAFPIHAKKPELEIKLNKWLPGKRPIINTGTPEEKAKRIRTRATTEEKICPVCSTQFDKGNQLAFHYEEQHAVADPSIVTVRIFSCDKCKNSWRSSLGFKKHDCPKEKVPSRTQIIDTTNQFPGPPCNPYAYPGPVGDRHMSLNGAWHIYTDGSGGKNEDPESDVSAWGVAIFRQQPTDIQHEPVVKLYGPVSLDEWDTIWLGARTHSNNTAELSAIGEACDWLLREEQNDGEGNKAPATIYYDSTYAANMAQKLWEPQDNIEIAQQVAQLVELVKRERGLHFVWVKGHSGNPGNEWADELADRGTQPAVSPHSERWSLAMASQQVILPRPKPKARANTNTNCSKCGIKMGRANLRKHEADCRGSEISNRTCSKCQLLLGSVKARTNHERRGTC</sequence>
<evidence type="ECO:0000256" key="7">
    <source>
        <dbReference type="ARBA" id="ARBA00022801"/>
    </source>
</evidence>
<keyword evidence="6" id="KW-0255">Endonuclease</keyword>
<evidence type="ECO:0000256" key="1">
    <source>
        <dbReference type="ARBA" id="ARBA00000077"/>
    </source>
</evidence>
<dbReference type="InterPro" id="IPR012337">
    <property type="entry name" value="RNaseH-like_sf"/>
</dbReference>
<comment type="similarity">
    <text evidence="2">Belongs to the RNase H family.</text>
</comment>
<reference evidence="9" key="1">
    <citation type="submission" date="2021-02" db="EMBL/GenBank/DDBJ databases">
        <authorList>
            <person name="Dougan E. K."/>
            <person name="Rhodes N."/>
            <person name="Thang M."/>
            <person name="Chan C."/>
        </authorList>
    </citation>
    <scope>NUCLEOTIDE SEQUENCE</scope>
</reference>
<gene>
    <name evidence="9" type="ORF">PGLA2088_LOCUS28746</name>
</gene>
<organism evidence="9 10">
    <name type="scientific">Polarella glacialis</name>
    <name type="common">Dinoflagellate</name>
    <dbReference type="NCBI Taxonomy" id="89957"/>
    <lineage>
        <taxon>Eukaryota</taxon>
        <taxon>Sar</taxon>
        <taxon>Alveolata</taxon>
        <taxon>Dinophyceae</taxon>
        <taxon>Suessiales</taxon>
        <taxon>Suessiaceae</taxon>
        <taxon>Polarella</taxon>
    </lineage>
</organism>
<dbReference type="EC" id="3.1.26.4" evidence="3"/>
<dbReference type="PANTHER" id="PTHR10642:SF26">
    <property type="entry name" value="RIBONUCLEASE H1"/>
    <property type="match status" value="1"/>
</dbReference>
<comment type="catalytic activity">
    <reaction evidence="1">
        <text>Endonucleolytic cleavage to 5'-phosphomonoester.</text>
        <dbReference type="EC" id="3.1.26.4"/>
    </reaction>
</comment>
<evidence type="ECO:0000313" key="9">
    <source>
        <dbReference type="EMBL" id="CAE8694226.1"/>
    </source>
</evidence>
<dbReference type="Gene3D" id="3.30.420.10">
    <property type="entry name" value="Ribonuclease H-like superfamily/Ribonuclease H"/>
    <property type="match status" value="1"/>
</dbReference>
<dbReference type="GO" id="GO:0003676">
    <property type="term" value="F:nucleic acid binding"/>
    <property type="evidence" value="ECO:0007669"/>
    <property type="project" value="InterPro"/>
</dbReference>
<name>A0A813K969_POLGL</name>
<evidence type="ECO:0000313" key="10">
    <source>
        <dbReference type="Proteomes" id="UP000626109"/>
    </source>
</evidence>
<evidence type="ECO:0000256" key="2">
    <source>
        <dbReference type="ARBA" id="ARBA00005300"/>
    </source>
</evidence>
<dbReference type="PROSITE" id="PS50879">
    <property type="entry name" value="RNASE_H_1"/>
    <property type="match status" value="1"/>
</dbReference>
<dbReference type="AlphaFoldDB" id="A0A813K969"/>
<comment type="caution">
    <text evidence="9">The sequence shown here is derived from an EMBL/GenBank/DDBJ whole genome shotgun (WGS) entry which is preliminary data.</text>
</comment>
<dbReference type="InterPro" id="IPR050092">
    <property type="entry name" value="RNase_H"/>
</dbReference>
<keyword evidence="4" id="KW-0540">Nuclease</keyword>
<evidence type="ECO:0000256" key="6">
    <source>
        <dbReference type="ARBA" id="ARBA00022759"/>
    </source>
</evidence>
<dbReference type="InterPro" id="IPR036397">
    <property type="entry name" value="RNaseH_sf"/>
</dbReference>
<feature type="domain" description="RNase H type-1" evidence="8">
    <location>
        <begin position="411"/>
        <end position="575"/>
    </location>
</feature>
<keyword evidence="5" id="KW-0479">Metal-binding</keyword>
<evidence type="ECO:0000256" key="3">
    <source>
        <dbReference type="ARBA" id="ARBA00012180"/>
    </source>
</evidence>
<dbReference type="Pfam" id="PF00075">
    <property type="entry name" value="RNase_H"/>
    <property type="match status" value="1"/>
</dbReference>
<dbReference type="PROSITE" id="PS00028">
    <property type="entry name" value="ZINC_FINGER_C2H2_1"/>
    <property type="match status" value="1"/>
</dbReference>
<dbReference type="GO" id="GO:0046872">
    <property type="term" value="F:metal ion binding"/>
    <property type="evidence" value="ECO:0007669"/>
    <property type="project" value="UniProtKB-KW"/>
</dbReference>
<protein>
    <recommendedName>
        <fullName evidence="3">ribonuclease H</fullName>
        <ecNumber evidence="3">3.1.26.4</ecNumber>
    </recommendedName>
</protein>
<accession>A0A813K969</accession>
<keyword evidence="7" id="KW-0378">Hydrolase</keyword>
<evidence type="ECO:0000256" key="4">
    <source>
        <dbReference type="ARBA" id="ARBA00022722"/>
    </source>
</evidence>
<dbReference type="GO" id="GO:0004523">
    <property type="term" value="F:RNA-DNA hybrid ribonuclease activity"/>
    <property type="evidence" value="ECO:0007669"/>
    <property type="project" value="UniProtKB-EC"/>
</dbReference>
<evidence type="ECO:0000256" key="5">
    <source>
        <dbReference type="ARBA" id="ARBA00022723"/>
    </source>
</evidence>
<evidence type="ECO:0000259" key="8">
    <source>
        <dbReference type="PROSITE" id="PS50879"/>
    </source>
</evidence>
<dbReference type="InterPro" id="IPR002156">
    <property type="entry name" value="RNaseH_domain"/>
</dbReference>
<dbReference type="InterPro" id="IPR013087">
    <property type="entry name" value="Znf_C2H2_type"/>
</dbReference>
<dbReference type="SUPFAM" id="SSF53098">
    <property type="entry name" value="Ribonuclease H-like"/>
    <property type="match status" value="1"/>
</dbReference>
<dbReference type="PANTHER" id="PTHR10642">
    <property type="entry name" value="RIBONUCLEASE H1"/>
    <property type="match status" value="1"/>
</dbReference>
<dbReference type="EMBL" id="CAJNNW010028009">
    <property type="protein sequence ID" value="CAE8694226.1"/>
    <property type="molecule type" value="Genomic_DNA"/>
</dbReference>
<dbReference type="GO" id="GO:0043137">
    <property type="term" value="P:DNA replication, removal of RNA primer"/>
    <property type="evidence" value="ECO:0007669"/>
    <property type="project" value="TreeGrafter"/>
</dbReference>
<proteinExistence type="inferred from homology"/>